<reference evidence="1 2" key="1">
    <citation type="submission" date="2018-11" db="EMBL/GenBank/DDBJ databases">
        <authorList>
            <consortium name="Pathogen Informatics"/>
        </authorList>
    </citation>
    <scope>NUCLEOTIDE SEQUENCE [LARGE SCALE GENOMIC DNA]</scope>
</reference>
<dbReference type="OrthoDB" id="1890790at2759"/>
<organism evidence="1 2">
    <name type="scientific">Strongylus vulgaris</name>
    <name type="common">Blood worm</name>
    <dbReference type="NCBI Taxonomy" id="40348"/>
    <lineage>
        <taxon>Eukaryota</taxon>
        <taxon>Metazoa</taxon>
        <taxon>Ecdysozoa</taxon>
        <taxon>Nematoda</taxon>
        <taxon>Chromadorea</taxon>
        <taxon>Rhabditida</taxon>
        <taxon>Rhabditina</taxon>
        <taxon>Rhabditomorpha</taxon>
        <taxon>Strongyloidea</taxon>
        <taxon>Strongylidae</taxon>
        <taxon>Strongylus</taxon>
    </lineage>
</organism>
<accession>A0A3P7IF74</accession>
<protein>
    <recommendedName>
        <fullName evidence="3">Guanylate cyclase domain-containing protein</fullName>
    </recommendedName>
</protein>
<dbReference type="AlphaFoldDB" id="A0A3P7IF74"/>
<gene>
    <name evidence="1" type="ORF">SVUK_LOCUS3174</name>
</gene>
<name>A0A3P7IF74_STRVU</name>
<proteinExistence type="predicted"/>
<evidence type="ECO:0000313" key="1">
    <source>
        <dbReference type="EMBL" id="VDM68176.1"/>
    </source>
</evidence>
<evidence type="ECO:0000313" key="2">
    <source>
        <dbReference type="Proteomes" id="UP000270094"/>
    </source>
</evidence>
<evidence type="ECO:0008006" key="3">
    <source>
        <dbReference type="Google" id="ProtNLM"/>
    </source>
</evidence>
<dbReference type="Proteomes" id="UP000270094">
    <property type="component" value="Unassembled WGS sequence"/>
</dbReference>
<sequence>MLLERHFAGIYDTESRGDVLIKGKGVMETYWVHGRRGEHTNTYLEADDLDERSVLGSEACKPIDETIIAAADNPLYREYLLQNA</sequence>
<keyword evidence="2" id="KW-1185">Reference proteome</keyword>
<dbReference type="EMBL" id="UYYB01007913">
    <property type="protein sequence ID" value="VDM68176.1"/>
    <property type="molecule type" value="Genomic_DNA"/>
</dbReference>